<gene>
    <name evidence="2" type="ORF">LCGC14_1424260</name>
</gene>
<accession>A0A0F9JQV8</accession>
<keyword evidence="1" id="KW-1133">Transmembrane helix</keyword>
<sequence length="60" mass="6947">MIEFLSMFQAHGIEGLVIASQFGLIFWMVRAQRNGFIKLLTKNIEVLTSVELIIKERLPR</sequence>
<keyword evidence="1" id="KW-0472">Membrane</keyword>
<evidence type="ECO:0000256" key="1">
    <source>
        <dbReference type="SAM" id="Phobius"/>
    </source>
</evidence>
<protein>
    <submittedName>
        <fullName evidence="2">Uncharacterized protein</fullName>
    </submittedName>
</protein>
<feature type="transmembrane region" description="Helical" evidence="1">
    <location>
        <begin position="12"/>
        <end position="29"/>
    </location>
</feature>
<organism evidence="2">
    <name type="scientific">marine sediment metagenome</name>
    <dbReference type="NCBI Taxonomy" id="412755"/>
    <lineage>
        <taxon>unclassified sequences</taxon>
        <taxon>metagenomes</taxon>
        <taxon>ecological metagenomes</taxon>
    </lineage>
</organism>
<dbReference type="EMBL" id="LAZR01009533">
    <property type="protein sequence ID" value="KKM72063.1"/>
    <property type="molecule type" value="Genomic_DNA"/>
</dbReference>
<evidence type="ECO:0000313" key="2">
    <source>
        <dbReference type="EMBL" id="KKM72063.1"/>
    </source>
</evidence>
<reference evidence="2" key="1">
    <citation type="journal article" date="2015" name="Nature">
        <title>Complex archaea that bridge the gap between prokaryotes and eukaryotes.</title>
        <authorList>
            <person name="Spang A."/>
            <person name="Saw J.H."/>
            <person name="Jorgensen S.L."/>
            <person name="Zaremba-Niedzwiedzka K."/>
            <person name="Martijn J."/>
            <person name="Lind A.E."/>
            <person name="van Eijk R."/>
            <person name="Schleper C."/>
            <person name="Guy L."/>
            <person name="Ettema T.J."/>
        </authorList>
    </citation>
    <scope>NUCLEOTIDE SEQUENCE</scope>
</reference>
<dbReference type="AlphaFoldDB" id="A0A0F9JQV8"/>
<comment type="caution">
    <text evidence="2">The sequence shown here is derived from an EMBL/GenBank/DDBJ whole genome shotgun (WGS) entry which is preliminary data.</text>
</comment>
<name>A0A0F9JQV8_9ZZZZ</name>
<proteinExistence type="predicted"/>
<keyword evidence="1" id="KW-0812">Transmembrane</keyword>